<protein>
    <submittedName>
        <fullName evidence="2">Uncharacterized protein</fullName>
    </submittedName>
</protein>
<gene>
    <name evidence="2" type="ORF">D9619_012844</name>
</gene>
<feature type="chain" id="PRO_5034662140" evidence="1">
    <location>
        <begin position="22"/>
        <end position="106"/>
    </location>
</feature>
<keyword evidence="1" id="KW-0732">Signal</keyword>
<sequence>MLLKALTTLIVACSVIVDSGAVECHGKVVVDSKPIVTTNGHTITMKRFNCTAISGRPEMTNFSKRDVFGLNHQRSAAQCTTANYLARVGGLLGCGTTWIASTVPLS</sequence>
<dbReference type="Proteomes" id="UP000567179">
    <property type="component" value="Unassembled WGS sequence"/>
</dbReference>
<name>A0A8H5EQP5_9AGAR</name>
<dbReference type="AlphaFoldDB" id="A0A8H5EQP5"/>
<evidence type="ECO:0000313" key="2">
    <source>
        <dbReference type="EMBL" id="KAF5309147.1"/>
    </source>
</evidence>
<accession>A0A8H5EQP5</accession>
<keyword evidence="3" id="KW-1185">Reference proteome</keyword>
<evidence type="ECO:0000256" key="1">
    <source>
        <dbReference type="SAM" id="SignalP"/>
    </source>
</evidence>
<dbReference type="EMBL" id="JAACJJ010000060">
    <property type="protein sequence ID" value="KAF5309147.1"/>
    <property type="molecule type" value="Genomic_DNA"/>
</dbReference>
<proteinExistence type="predicted"/>
<feature type="signal peptide" evidence="1">
    <location>
        <begin position="1"/>
        <end position="21"/>
    </location>
</feature>
<organism evidence="2 3">
    <name type="scientific">Psilocybe cf. subviscida</name>
    <dbReference type="NCBI Taxonomy" id="2480587"/>
    <lineage>
        <taxon>Eukaryota</taxon>
        <taxon>Fungi</taxon>
        <taxon>Dikarya</taxon>
        <taxon>Basidiomycota</taxon>
        <taxon>Agaricomycotina</taxon>
        <taxon>Agaricomycetes</taxon>
        <taxon>Agaricomycetidae</taxon>
        <taxon>Agaricales</taxon>
        <taxon>Agaricineae</taxon>
        <taxon>Strophariaceae</taxon>
        <taxon>Psilocybe</taxon>
    </lineage>
</organism>
<evidence type="ECO:0000313" key="3">
    <source>
        <dbReference type="Proteomes" id="UP000567179"/>
    </source>
</evidence>
<reference evidence="2 3" key="1">
    <citation type="journal article" date="2020" name="ISME J.">
        <title>Uncovering the hidden diversity of litter-decomposition mechanisms in mushroom-forming fungi.</title>
        <authorList>
            <person name="Floudas D."/>
            <person name="Bentzer J."/>
            <person name="Ahren D."/>
            <person name="Johansson T."/>
            <person name="Persson P."/>
            <person name="Tunlid A."/>
        </authorList>
    </citation>
    <scope>NUCLEOTIDE SEQUENCE [LARGE SCALE GENOMIC DNA]</scope>
    <source>
        <strain evidence="2 3">CBS 101986</strain>
    </source>
</reference>
<comment type="caution">
    <text evidence="2">The sequence shown here is derived from an EMBL/GenBank/DDBJ whole genome shotgun (WGS) entry which is preliminary data.</text>
</comment>